<comment type="caution">
    <text evidence="2">The sequence shown here is derived from an EMBL/GenBank/DDBJ whole genome shotgun (WGS) entry which is preliminary data.</text>
</comment>
<evidence type="ECO:0000313" key="3">
    <source>
        <dbReference type="Proteomes" id="UP000658258"/>
    </source>
</evidence>
<organism evidence="2 3">
    <name type="scientific">Roseivirga thermotolerans</name>
    <dbReference type="NCBI Taxonomy" id="1758176"/>
    <lineage>
        <taxon>Bacteria</taxon>
        <taxon>Pseudomonadati</taxon>
        <taxon>Bacteroidota</taxon>
        <taxon>Cytophagia</taxon>
        <taxon>Cytophagales</taxon>
        <taxon>Roseivirgaceae</taxon>
        <taxon>Roseivirga</taxon>
    </lineage>
</organism>
<dbReference type="Proteomes" id="UP000658258">
    <property type="component" value="Unassembled WGS sequence"/>
</dbReference>
<name>A0ABQ3I508_9BACT</name>
<sequence length="320" mass="36835">MFALLLVVGCNQAVQAQNEQIKESQSVSISTTEEGKIKLKVVQKRGDDETTFEKTYDSYEAMQNDPDLEKYGINKNALGFTGSMGKPQFFFHNGPAQGFWNDDDFSMAPFREMEERMREMMEQFGHRGFAFGFDDDDFMNMDSLVQRFSFKNDNGRFFFNGKEITDMDSLKEVMKDKFKNFHFDFDFGDWEDDSFGAWGFSHDDDDVRVITRAKVMVKSASEEDKKVVGTENMEALELRDISFYPNPSDGRFDVELKTKADSPIQVIIVDDNGNEVFNRVGRPQAGEYKFNVDLTHEGKGIYVMKLIQNDKALTKRVVIE</sequence>
<reference evidence="3" key="1">
    <citation type="journal article" date="2019" name="Int. J. Syst. Evol. Microbiol.">
        <title>The Global Catalogue of Microorganisms (GCM) 10K type strain sequencing project: providing services to taxonomists for standard genome sequencing and annotation.</title>
        <authorList>
            <consortium name="The Broad Institute Genomics Platform"/>
            <consortium name="The Broad Institute Genome Sequencing Center for Infectious Disease"/>
            <person name="Wu L."/>
            <person name="Ma J."/>
        </authorList>
    </citation>
    <scope>NUCLEOTIDE SEQUENCE [LARGE SCALE GENOMIC DNA]</scope>
    <source>
        <strain evidence="3">CGMCC 1.15111</strain>
    </source>
</reference>
<dbReference type="Pfam" id="PF18962">
    <property type="entry name" value="Por_Secre_tail"/>
    <property type="match status" value="1"/>
</dbReference>
<dbReference type="InterPro" id="IPR026444">
    <property type="entry name" value="Secre_tail"/>
</dbReference>
<dbReference type="NCBIfam" id="TIGR04183">
    <property type="entry name" value="Por_Secre_tail"/>
    <property type="match status" value="1"/>
</dbReference>
<protein>
    <recommendedName>
        <fullName evidence="1">Secretion system C-terminal sorting domain-containing protein</fullName>
    </recommendedName>
</protein>
<accession>A0ABQ3I508</accession>
<feature type="domain" description="Secretion system C-terminal sorting" evidence="1">
    <location>
        <begin position="244"/>
        <end position="319"/>
    </location>
</feature>
<evidence type="ECO:0000313" key="2">
    <source>
        <dbReference type="EMBL" id="GHE57847.1"/>
    </source>
</evidence>
<gene>
    <name evidence="2" type="ORF">GCM10011340_11180</name>
</gene>
<proteinExistence type="predicted"/>
<keyword evidence="3" id="KW-1185">Reference proteome</keyword>
<evidence type="ECO:0000259" key="1">
    <source>
        <dbReference type="Pfam" id="PF18962"/>
    </source>
</evidence>
<dbReference type="EMBL" id="BNAG01000001">
    <property type="protein sequence ID" value="GHE57847.1"/>
    <property type="molecule type" value="Genomic_DNA"/>
</dbReference>